<proteinExistence type="predicted"/>
<evidence type="ECO:0000256" key="1">
    <source>
        <dbReference type="SAM" id="MobiDB-lite"/>
    </source>
</evidence>
<protein>
    <submittedName>
        <fullName evidence="2">Uncharacterized protein</fullName>
    </submittedName>
</protein>
<accession>A0A4V3WL78</accession>
<feature type="region of interest" description="Disordered" evidence="1">
    <location>
        <begin position="181"/>
        <end position="206"/>
    </location>
</feature>
<organism evidence="2 3">
    <name type="scientific">Camellia sinensis var. sinensis</name>
    <name type="common">China tea</name>
    <dbReference type="NCBI Taxonomy" id="542762"/>
    <lineage>
        <taxon>Eukaryota</taxon>
        <taxon>Viridiplantae</taxon>
        <taxon>Streptophyta</taxon>
        <taxon>Embryophyta</taxon>
        <taxon>Tracheophyta</taxon>
        <taxon>Spermatophyta</taxon>
        <taxon>Magnoliopsida</taxon>
        <taxon>eudicotyledons</taxon>
        <taxon>Gunneridae</taxon>
        <taxon>Pentapetalae</taxon>
        <taxon>asterids</taxon>
        <taxon>Ericales</taxon>
        <taxon>Theaceae</taxon>
        <taxon>Camellia</taxon>
    </lineage>
</organism>
<sequence>MDIVPATYVENIKRYLRRRKYQRLDNNKKSLKTTRLGSKTRHWPWKIRRPVPKLRFKTVSPIKVMAKLHDAYVDMMIRLVGDNNVGIFGAKRVPKGRSVPAPMVAANDEVVDGRLVLEIYKRVDEGRQRTLQDPRTLHGLNLVLNLGLNLWIKNTSRQARLSATSSSASLMASPSTSLSLPVSPVPTFPPPSSSQPASPRSPPSQSLWDSAVVSMSSTPHSVGLMFFFDLRDLRKEHHCVDDFDRISHIRYSRTFKNITMLKNITDPTFKNINVLKNITDPIFNLI</sequence>
<evidence type="ECO:0000313" key="3">
    <source>
        <dbReference type="Proteomes" id="UP000306102"/>
    </source>
</evidence>
<reference evidence="2 3" key="1">
    <citation type="journal article" date="2018" name="Proc. Natl. Acad. Sci. U.S.A.">
        <title>Draft genome sequence of Camellia sinensis var. sinensis provides insights into the evolution of the tea genome and tea quality.</title>
        <authorList>
            <person name="Wei C."/>
            <person name="Yang H."/>
            <person name="Wang S."/>
            <person name="Zhao J."/>
            <person name="Liu C."/>
            <person name="Gao L."/>
            <person name="Xia E."/>
            <person name="Lu Y."/>
            <person name="Tai Y."/>
            <person name="She G."/>
            <person name="Sun J."/>
            <person name="Cao H."/>
            <person name="Tong W."/>
            <person name="Gao Q."/>
            <person name="Li Y."/>
            <person name="Deng W."/>
            <person name="Jiang X."/>
            <person name="Wang W."/>
            <person name="Chen Q."/>
            <person name="Zhang S."/>
            <person name="Li H."/>
            <person name="Wu J."/>
            <person name="Wang P."/>
            <person name="Li P."/>
            <person name="Shi C."/>
            <person name="Zheng F."/>
            <person name="Jian J."/>
            <person name="Huang B."/>
            <person name="Shan D."/>
            <person name="Shi M."/>
            <person name="Fang C."/>
            <person name="Yue Y."/>
            <person name="Li F."/>
            <person name="Li D."/>
            <person name="Wei S."/>
            <person name="Han B."/>
            <person name="Jiang C."/>
            <person name="Yin Y."/>
            <person name="Xia T."/>
            <person name="Zhang Z."/>
            <person name="Bennetzen J.L."/>
            <person name="Zhao S."/>
            <person name="Wan X."/>
        </authorList>
    </citation>
    <scope>NUCLEOTIDE SEQUENCE [LARGE SCALE GENOMIC DNA]</scope>
    <source>
        <strain evidence="3">cv. Shuchazao</strain>
        <tissue evidence="2">Leaf</tissue>
    </source>
</reference>
<dbReference type="AlphaFoldDB" id="A0A4V3WL78"/>
<gene>
    <name evidence="2" type="ORF">TEA_022603</name>
</gene>
<name>A0A4V3WL78_CAMSN</name>
<comment type="caution">
    <text evidence="2">The sequence shown here is derived from an EMBL/GenBank/DDBJ whole genome shotgun (WGS) entry which is preliminary data.</text>
</comment>
<dbReference type="PANTHER" id="PTHR33702">
    <property type="entry name" value="BNAA09G40010D PROTEIN"/>
    <property type="match status" value="1"/>
</dbReference>
<feature type="compositionally biased region" description="Pro residues" evidence="1">
    <location>
        <begin position="183"/>
        <end position="193"/>
    </location>
</feature>
<dbReference type="PANTHER" id="PTHR33702:SF2">
    <property type="match status" value="1"/>
</dbReference>
<dbReference type="Proteomes" id="UP000306102">
    <property type="component" value="Unassembled WGS sequence"/>
</dbReference>
<evidence type="ECO:0000313" key="2">
    <source>
        <dbReference type="EMBL" id="THG03657.1"/>
    </source>
</evidence>
<dbReference type="EMBL" id="SDRB02010907">
    <property type="protein sequence ID" value="THG03657.1"/>
    <property type="molecule type" value="Genomic_DNA"/>
</dbReference>
<feature type="compositionally biased region" description="Low complexity" evidence="1">
    <location>
        <begin position="194"/>
        <end position="206"/>
    </location>
</feature>
<keyword evidence="3" id="KW-1185">Reference proteome</keyword>